<evidence type="ECO:0000313" key="1">
    <source>
        <dbReference type="EMBL" id="KAL3529816.1"/>
    </source>
</evidence>
<comment type="caution">
    <text evidence="1">The sequence shown here is derived from an EMBL/GenBank/DDBJ whole genome shotgun (WGS) entry which is preliminary data.</text>
</comment>
<protein>
    <submittedName>
        <fullName evidence="1">Uncharacterized protein</fullName>
    </submittedName>
</protein>
<dbReference type="Proteomes" id="UP001630127">
    <property type="component" value="Unassembled WGS sequence"/>
</dbReference>
<evidence type="ECO:0000313" key="2">
    <source>
        <dbReference type="Proteomes" id="UP001630127"/>
    </source>
</evidence>
<proteinExistence type="predicted"/>
<reference evidence="1 2" key="1">
    <citation type="submission" date="2024-11" db="EMBL/GenBank/DDBJ databases">
        <title>A near-complete genome assembly of Cinchona calisaya.</title>
        <authorList>
            <person name="Lian D.C."/>
            <person name="Zhao X.W."/>
            <person name="Wei L."/>
        </authorList>
    </citation>
    <scope>NUCLEOTIDE SEQUENCE [LARGE SCALE GENOMIC DNA]</scope>
    <source>
        <tissue evidence="1">Nenye</tissue>
    </source>
</reference>
<accession>A0ABD3ADB2</accession>
<name>A0ABD3ADB2_9GENT</name>
<organism evidence="1 2">
    <name type="scientific">Cinchona calisaya</name>
    <dbReference type="NCBI Taxonomy" id="153742"/>
    <lineage>
        <taxon>Eukaryota</taxon>
        <taxon>Viridiplantae</taxon>
        <taxon>Streptophyta</taxon>
        <taxon>Embryophyta</taxon>
        <taxon>Tracheophyta</taxon>
        <taxon>Spermatophyta</taxon>
        <taxon>Magnoliopsida</taxon>
        <taxon>eudicotyledons</taxon>
        <taxon>Gunneridae</taxon>
        <taxon>Pentapetalae</taxon>
        <taxon>asterids</taxon>
        <taxon>lamiids</taxon>
        <taxon>Gentianales</taxon>
        <taxon>Rubiaceae</taxon>
        <taxon>Cinchonoideae</taxon>
        <taxon>Cinchoneae</taxon>
        <taxon>Cinchona</taxon>
    </lineage>
</organism>
<sequence length="107" mass="11452">MAHQHHNLTVLPVDATNKAVDIVAARELPVNIIAAQEVAIKTTTTREFSNDNAVVLESVIDAATTPNRAAREVAVNAVAHKFDVDTATRHICKIGTTQQDEIAATIS</sequence>
<dbReference type="AlphaFoldDB" id="A0ABD3ADB2"/>
<gene>
    <name evidence="1" type="ORF">ACH5RR_009138</name>
</gene>
<keyword evidence="2" id="KW-1185">Reference proteome</keyword>
<dbReference type="EMBL" id="JBJUIK010000004">
    <property type="protein sequence ID" value="KAL3529816.1"/>
    <property type="molecule type" value="Genomic_DNA"/>
</dbReference>